<reference evidence="1" key="1">
    <citation type="submission" date="2025-08" db="UniProtKB">
        <authorList>
            <consortium name="Ensembl"/>
        </authorList>
    </citation>
    <scope>IDENTIFICATION</scope>
</reference>
<evidence type="ECO:0000313" key="2">
    <source>
        <dbReference type="Proteomes" id="UP000694415"/>
    </source>
</evidence>
<evidence type="ECO:0000313" key="1">
    <source>
        <dbReference type="Ensembl" id="ENSMSIP00000009075.1"/>
    </source>
</evidence>
<accession>A0A8C6GNG2</accession>
<organism evidence="1 2">
    <name type="scientific">Mus spicilegus</name>
    <name type="common">Mound-building mouse</name>
    <dbReference type="NCBI Taxonomy" id="10103"/>
    <lineage>
        <taxon>Eukaryota</taxon>
        <taxon>Metazoa</taxon>
        <taxon>Chordata</taxon>
        <taxon>Craniata</taxon>
        <taxon>Vertebrata</taxon>
        <taxon>Euteleostomi</taxon>
        <taxon>Mammalia</taxon>
        <taxon>Eutheria</taxon>
        <taxon>Euarchontoglires</taxon>
        <taxon>Glires</taxon>
        <taxon>Rodentia</taxon>
        <taxon>Myomorpha</taxon>
        <taxon>Muroidea</taxon>
        <taxon>Muridae</taxon>
        <taxon>Murinae</taxon>
        <taxon>Mus</taxon>
        <taxon>Mus</taxon>
    </lineage>
</organism>
<keyword evidence="2" id="KW-1185">Reference proteome</keyword>
<name>A0A8C6GNG2_MUSSI</name>
<proteinExistence type="predicted"/>
<protein>
    <submittedName>
        <fullName evidence="1">Uncharacterized protein</fullName>
    </submittedName>
</protein>
<sequence length="96" mass="10973">MRACPDTVVKLDDGHLNNSLGSPVQADVYFPRMIVPFCGHIKGDRRPDKKALVMGIVDLTPERRRFFASTHSSECLWMDTNFLIFIIVFKHLQLTP</sequence>
<dbReference type="AlphaFoldDB" id="A0A8C6GNG2"/>
<dbReference type="Ensembl" id="ENSMSIT00000011574.1">
    <property type="protein sequence ID" value="ENSMSIP00000009075.1"/>
    <property type="gene ID" value="ENSMSIG00000008059.1"/>
</dbReference>
<reference evidence="1" key="2">
    <citation type="submission" date="2025-09" db="UniProtKB">
        <authorList>
            <consortium name="Ensembl"/>
        </authorList>
    </citation>
    <scope>IDENTIFICATION</scope>
</reference>
<dbReference type="GeneTree" id="ENSGT00940000155337"/>
<dbReference type="Proteomes" id="UP000694415">
    <property type="component" value="Unplaced"/>
</dbReference>